<sequence length="574" mass="66349">MFKLRPTRCAVTKSDWEKDKSNFTCKIQTNVYHCIQDERNRSGEICIQPVWVKPHYCPEFNTGARALDTVPCNVTKGCPDVLFLSNKVYQYPVCLNKTHGKEFSVRGEYSFLWFWIVLPILLGIAVLALATTYFVRRRKRKRRDNEGNNHPLLEENGPFHKTAAFHEAKQYLEDGGRFLVLSGIWGSGKSKTAMEVYRSVTGKFPKIIRNVEKFNFEGENQALIFDEVISGNLSNEKMKNLQDNIKLWLENVSIAEKPRLATVSKGKKPWFGKMSYGRRSGLHNTSIAEDSLLEKESNGKTKKFIIFTSERDIESTFALITSVPINDLKVINLNNSLTKGDRTQILYSHFDFSWPNKDFSKIENLAAKGKNESLGYPEISALFCRCDGFQKQEDVDFFENPLRSLKAYFKKMYHSETNKFFMLVYMSLNHMEVDVENPDEKLFHELETCKSYDHTQAEPSVDTKIEIVQHDEIDSEKIKSLISWEFVNKVPNSSKYRLQHDVIKRITLIVFGDFHFGKLLELSEPEDLKCWIKEKGVSTTVKNAVGDIMPSLNIDSYKWRQYKERLGWKTAGKS</sequence>
<reference evidence="3" key="1">
    <citation type="submission" date="2025-08" db="UniProtKB">
        <authorList>
            <consortium name="RefSeq"/>
        </authorList>
    </citation>
    <scope>IDENTIFICATION</scope>
    <source>
        <tissue evidence="3">Whole sample</tissue>
    </source>
</reference>
<dbReference type="Proteomes" id="UP000694844">
    <property type="component" value="Chromosome 8"/>
</dbReference>
<keyword evidence="2" id="KW-1185">Reference proteome</keyword>
<dbReference type="KEGG" id="cvn:111109669"/>
<evidence type="ECO:0000313" key="2">
    <source>
        <dbReference type="Proteomes" id="UP000694844"/>
    </source>
</evidence>
<proteinExistence type="predicted"/>
<dbReference type="AlphaFoldDB" id="A0A8B8BEX0"/>
<evidence type="ECO:0000313" key="3">
    <source>
        <dbReference type="RefSeq" id="XP_022301591.1"/>
    </source>
</evidence>
<organism evidence="2 3">
    <name type="scientific">Crassostrea virginica</name>
    <name type="common">Eastern oyster</name>
    <dbReference type="NCBI Taxonomy" id="6565"/>
    <lineage>
        <taxon>Eukaryota</taxon>
        <taxon>Metazoa</taxon>
        <taxon>Spiralia</taxon>
        <taxon>Lophotrochozoa</taxon>
        <taxon>Mollusca</taxon>
        <taxon>Bivalvia</taxon>
        <taxon>Autobranchia</taxon>
        <taxon>Pteriomorphia</taxon>
        <taxon>Ostreida</taxon>
        <taxon>Ostreoidea</taxon>
        <taxon>Ostreidae</taxon>
        <taxon>Crassostrea</taxon>
    </lineage>
</organism>
<keyword evidence="1" id="KW-1133">Transmembrane helix</keyword>
<dbReference type="OrthoDB" id="6154478at2759"/>
<protein>
    <submittedName>
        <fullName evidence="3">Uncharacterized protein LOC111109669</fullName>
    </submittedName>
</protein>
<dbReference type="RefSeq" id="XP_022301591.1">
    <property type="nucleotide sequence ID" value="XM_022445883.1"/>
</dbReference>
<accession>A0A8B8BEX0</accession>
<evidence type="ECO:0000256" key="1">
    <source>
        <dbReference type="SAM" id="Phobius"/>
    </source>
</evidence>
<feature type="transmembrane region" description="Helical" evidence="1">
    <location>
        <begin position="112"/>
        <end position="135"/>
    </location>
</feature>
<keyword evidence="1" id="KW-0812">Transmembrane</keyword>
<dbReference type="GeneID" id="111109669"/>
<gene>
    <name evidence="3" type="primary">LOC111109669</name>
</gene>
<keyword evidence="1" id="KW-0472">Membrane</keyword>
<name>A0A8B8BEX0_CRAVI</name>